<reference evidence="3 4" key="1">
    <citation type="submission" date="2021-06" db="EMBL/GenBank/DDBJ databases">
        <authorList>
            <person name="Criscuolo A."/>
        </authorList>
    </citation>
    <scope>NUCLEOTIDE SEQUENCE [LARGE SCALE GENOMIC DNA]</scope>
    <source>
        <strain evidence="4">CIP 111802</strain>
    </source>
</reference>
<name>A0ABN7TNV5_9BACL</name>
<evidence type="ECO:0000313" key="4">
    <source>
        <dbReference type="Proteomes" id="UP000730618"/>
    </source>
</evidence>
<sequence>MNRKMNGVLIATVCLLALTACRGGPGVTAVSSPAAVQKTVITPAPAEGNASPTAPVPAPVTGEPQKKQDVSVRAIGAHPKGRLIVKPASQASVIPLGAPSCYGQEADLNWSGDYEAVWEAKSGGEPGKIFTFPVDFEIIQPVDTPVELQKFTLGETDIFVYVPRYTDCHALETYLFGVKDGKAFPITYEMEPARVLTNIGQLPNRRLKSNGEELIVTGGYGAGQDFIDVYHFRYDAKKHSMILRSTDKVKPSDLQYDEQNGGLYF</sequence>
<evidence type="ECO:0000313" key="3">
    <source>
        <dbReference type="EMBL" id="CAG7637182.1"/>
    </source>
</evidence>
<keyword evidence="2" id="KW-0732">Signal</keyword>
<dbReference type="EMBL" id="CAJVCE010000005">
    <property type="protein sequence ID" value="CAG7637182.1"/>
    <property type="molecule type" value="Genomic_DNA"/>
</dbReference>
<dbReference type="PROSITE" id="PS51257">
    <property type="entry name" value="PROKAR_LIPOPROTEIN"/>
    <property type="match status" value="1"/>
</dbReference>
<comment type="caution">
    <text evidence="3">The sequence shown here is derived from an EMBL/GenBank/DDBJ whole genome shotgun (WGS) entry which is preliminary data.</text>
</comment>
<keyword evidence="4" id="KW-1185">Reference proteome</keyword>
<dbReference type="Proteomes" id="UP000730618">
    <property type="component" value="Unassembled WGS sequence"/>
</dbReference>
<organism evidence="3 4">
    <name type="scientific">Paenibacillus allorhizosphaerae</name>
    <dbReference type="NCBI Taxonomy" id="2849866"/>
    <lineage>
        <taxon>Bacteria</taxon>
        <taxon>Bacillati</taxon>
        <taxon>Bacillota</taxon>
        <taxon>Bacilli</taxon>
        <taxon>Bacillales</taxon>
        <taxon>Paenibacillaceae</taxon>
        <taxon>Paenibacillus</taxon>
    </lineage>
</organism>
<feature type="signal peptide" evidence="2">
    <location>
        <begin position="1"/>
        <end position="22"/>
    </location>
</feature>
<feature type="region of interest" description="Disordered" evidence="1">
    <location>
        <begin position="42"/>
        <end position="68"/>
    </location>
</feature>
<proteinExistence type="predicted"/>
<evidence type="ECO:0008006" key="5">
    <source>
        <dbReference type="Google" id="ProtNLM"/>
    </source>
</evidence>
<dbReference type="RefSeq" id="WP_218098651.1">
    <property type="nucleotide sequence ID" value="NZ_CAJVCE010000005.1"/>
</dbReference>
<protein>
    <recommendedName>
        <fullName evidence="5">Lipoprotein</fullName>
    </recommendedName>
</protein>
<gene>
    <name evidence="3" type="ORF">PAECIP111802_02329</name>
</gene>
<accession>A0ABN7TNV5</accession>
<evidence type="ECO:0000256" key="1">
    <source>
        <dbReference type="SAM" id="MobiDB-lite"/>
    </source>
</evidence>
<feature type="chain" id="PRO_5045706332" description="Lipoprotein" evidence="2">
    <location>
        <begin position="23"/>
        <end position="265"/>
    </location>
</feature>
<evidence type="ECO:0000256" key="2">
    <source>
        <dbReference type="SAM" id="SignalP"/>
    </source>
</evidence>